<dbReference type="SUPFAM" id="SSF52172">
    <property type="entry name" value="CheY-like"/>
    <property type="match status" value="1"/>
</dbReference>
<name>A0A5C8V291_9FLAO</name>
<reference evidence="3 4" key="1">
    <citation type="submission" date="2019-08" db="EMBL/GenBank/DDBJ databases">
        <title>Professor.</title>
        <authorList>
            <person name="Park J.S."/>
        </authorList>
    </citation>
    <scope>NUCLEOTIDE SEQUENCE [LARGE SCALE GENOMIC DNA]</scope>
    <source>
        <strain evidence="3 4">176CP5-101</strain>
    </source>
</reference>
<sequence>MFLKYLKNSYVYVIISLPEKPHKLRRLKSVLLVDDDDTTNFLNRFFVKQLDGNLTVNTMCNGKEAIEFLASSLDEDSMPCLLILDTNMPVMDGWKFLDTFEEKFDDHFKKNVVIIMLTALDTEETTALAMSNPNVTGTAQKPLSDLKFRVLINKYFS</sequence>
<dbReference type="AlphaFoldDB" id="A0A5C8V291"/>
<dbReference type="GO" id="GO:0000160">
    <property type="term" value="P:phosphorelay signal transduction system"/>
    <property type="evidence" value="ECO:0007669"/>
    <property type="project" value="InterPro"/>
</dbReference>
<dbReference type="EMBL" id="VRUR01000002">
    <property type="protein sequence ID" value="TXN35654.1"/>
    <property type="molecule type" value="Genomic_DNA"/>
</dbReference>
<feature type="modified residue" description="4-aspartylphosphate" evidence="1">
    <location>
        <position position="85"/>
    </location>
</feature>
<evidence type="ECO:0000256" key="1">
    <source>
        <dbReference type="PROSITE-ProRule" id="PRU00169"/>
    </source>
</evidence>
<gene>
    <name evidence="3" type="ORF">FVB32_13830</name>
</gene>
<comment type="caution">
    <text evidence="3">The sequence shown here is derived from an EMBL/GenBank/DDBJ whole genome shotgun (WGS) entry which is preliminary data.</text>
</comment>
<dbReference type="Proteomes" id="UP000321456">
    <property type="component" value="Unassembled WGS sequence"/>
</dbReference>
<dbReference type="PANTHER" id="PTHR44520">
    <property type="entry name" value="RESPONSE REGULATOR RCP1-RELATED"/>
    <property type="match status" value="1"/>
</dbReference>
<keyword evidence="1" id="KW-0597">Phosphoprotein</keyword>
<proteinExistence type="predicted"/>
<dbReference type="PROSITE" id="PS50110">
    <property type="entry name" value="RESPONSE_REGULATORY"/>
    <property type="match status" value="1"/>
</dbReference>
<dbReference type="PANTHER" id="PTHR44520:SF2">
    <property type="entry name" value="RESPONSE REGULATOR RCP1"/>
    <property type="match status" value="1"/>
</dbReference>
<evidence type="ECO:0000313" key="3">
    <source>
        <dbReference type="EMBL" id="TXN35654.1"/>
    </source>
</evidence>
<dbReference type="InterPro" id="IPR001789">
    <property type="entry name" value="Sig_transdc_resp-reg_receiver"/>
</dbReference>
<keyword evidence="4" id="KW-1185">Reference proteome</keyword>
<feature type="domain" description="Response regulatory" evidence="2">
    <location>
        <begin position="29"/>
        <end position="156"/>
    </location>
</feature>
<evidence type="ECO:0000259" key="2">
    <source>
        <dbReference type="PROSITE" id="PS50110"/>
    </source>
</evidence>
<dbReference type="SMART" id="SM00448">
    <property type="entry name" value="REC"/>
    <property type="match status" value="1"/>
</dbReference>
<protein>
    <submittedName>
        <fullName evidence="3">Response regulator</fullName>
    </submittedName>
</protein>
<dbReference type="InterPro" id="IPR052893">
    <property type="entry name" value="TCS_response_regulator"/>
</dbReference>
<accession>A0A5C8V291</accession>
<dbReference type="Gene3D" id="3.40.50.2300">
    <property type="match status" value="1"/>
</dbReference>
<organism evidence="3 4">
    <name type="scientific">Flagellimonas hymeniacidonis</name>
    <dbReference type="NCBI Taxonomy" id="2603628"/>
    <lineage>
        <taxon>Bacteria</taxon>
        <taxon>Pseudomonadati</taxon>
        <taxon>Bacteroidota</taxon>
        <taxon>Flavobacteriia</taxon>
        <taxon>Flavobacteriales</taxon>
        <taxon>Flavobacteriaceae</taxon>
        <taxon>Flagellimonas</taxon>
    </lineage>
</organism>
<dbReference type="Pfam" id="PF00072">
    <property type="entry name" value="Response_reg"/>
    <property type="match status" value="1"/>
</dbReference>
<evidence type="ECO:0000313" key="4">
    <source>
        <dbReference type="Proteomes" id="UP000321456"/>
    </source>
</evidence>
<dbReference type="InterPro" id="IPR011006">
    <property type="entry name" value="CheY-like_superfamily"/>
</dbReference>